<feature type="transmembrane region" description="Helical" evidence="3">
    <location>
        <begin position="154"/>
        <end position="175"/>
    </location>
</feature>
<comment type="subcellular location">
    <subcellularLocation>
        <location evidence="2">Cell membrane</location>
        <topology evidence="2">Multi-pass membrane protein</topology>
    </subcellularLocation>
</comment>
<accession>A0ABU5NBC4</accession>
<name>A0ABU5NBC4_9RICK</name>
<feature type="transmembrane region" description="Helical" evidence="3">
    <location>
        <begin position="12"/>
        <end position="30"/>
    </location>
</feature>
<dbReference type="InterPro" id="IPR003784">
    <property type="entry name" value="BioY"/>
</dbReference>
<keyword evidence="3" id="KW-1133">Transmembrane helix</keyword>
<reference evidence="4 5" key="1">
    <citation type="submission" date="2023-03" db="EMBL/GenBank/DDBJ databases">
        <title>Host association and intracellularity evolved multiple times independently in the Rickettsiales.</title>
        <authorList>
            <person name="Castelli M."/>
            <person name="Nardi T."/>
            <person name="Gammuto L."/>
            <person name="Bellinzona G."/>
            <person name="Sabaneyeva E."/>
            <person name="Potekhin A."/>
            <person name="Serra V."/>
            <person name="Petroni G."/>
            <person name="Sassera D."/>
        </authorList>
    </citation>
    <scope>NUCLEOTIDE SEQUENCE [LARGE SCALE GENOMIC DNA]</scope>
    <source>
        <strain evidence="4 5">Sr 2-6</strain>
    </source>
</reference>
<proteinExistence type="inferred from homology"/>
<keyword evidence="5" id="KW-1185">Reference proteome</keyword>
<dbReference type="PANTHER" id="PTHR34295">
    <property type="entry name" value="BIOTIN TRANSPORTER BIOY"/>
    <property type="match status" value="1"/>
</dbReference>
<keyword evidence="3" id="KW-0812">Transmembrane</keyword>
<feature type="transmembrane region" description="Helical" evidence="3">
    <location>
        <begin position="87"/>
        <end position="106"/>
    </location>
</feature>
<dbReference type="RefSeq" id="WP_322776382.1">
    <property type="nucleotide sequence ID" value="NZ_JARJFB010000021.1"/>
</dbReference>
<evidence type="ECO:0000313" key="4">
    <source>
        <dbReference type="EMBL" id="MEA0970479.1"/>
    </source>
</evidence>
<dbReference type="PIRSF" id="PIRSF016661">
    <property type="entry name" value="BioY"/>
    <property type="match status" value="1"/>
</dbReference>
<feature type="transmembrane region" description="Helical" evidence="3">
    <location>
        <begin position="36"/>
        <end position="54"/>
    </location>
</feature>
<gene>
    <name evidence="4" type="ORF">Megvenef_00444</name>
</gene>
<comment type="similarity">
    <text evidence="1 2">Belongs to the BioY family.</text>
</comment>
<dbReference type="Proteomes" id="UP001291687">
    <property type="component" value="Unassembled WGS sequence"/>
</dbReference>
<keyword evidence="2 3" id="KW-0472">Membrane</keyword>
<dbReference type="PANTHER" id="PTHR34295:SF1">
    <property type="entry name" value="BIOTIN TRANSPORTER BIOY"/>
    <property type="match status" value="1"/>
</dbReference>
<evidence type="ECO:0000256" key="1">
    <source>
        <dbReference type="ARBA" id="ARBA00010692"/>
    </source>
</evidence>
<evidence type="ECO:0000256" key="3">
    <source>
        <dbReference type="SAM" id="Phobius"/>
    </source>
</evidence>
<evidence type="ECO:0000256" key="2">
    <source>
        <dbReference type="PIRNR" id="PIRNR016661"/>
    </source>
</evidence>
<feature type="transmembrane region" description="Helical" evidence="3">
    <location>
        <begin position="118"/>
        <end position="142"/>
    </location>
</feature>
<comment type="caution">
    <text evidence="4">The sequence shown here is derived from an EMBL/GenBank/DDBJ whole genome shotgun (WGS) entry which is preliminary data.</text>
</comment>
<feature type="transmembrane region" description="Helical" evidence="3">
    <location>
        <begin position="61"/>
        <end position="81"/>
    </location>
</feature>
<organism evidence="4 5">
    <name type="scientific">Candidatus Megaera venefica</name>
    <dbReference type="NCBI Taxonomy" id="2055910"/>
    <lineage>
        <taxon>Bacteria</taxon>
        <taxon>Pseudomonadati</taxon>
        <taxon>Pseudomonadota</taxon>
        <taxon>Alphaproteobacteria</taxon>
        <taxon>Rickettsiales</taxon>
        <taxon>Rickettsiaceae</taxon>
        <taxon>Candidatus Megaera</taxon>
    </lineage>
</organism>
<sequence>MRVLSNKIHSITNYKVLRVALGILLIFLSAQVQIPIGPVPITLYSVGVLIIALCYEKKEAFASMVGFVSLGAMGVPVFSGFSGGAHVLVGPTGGYILGMMLCVYLVTNMREKFGEDSWIKLVIYSAIGSACLFVIGVPQLAFFVGSEKALELGLYPFIIPGIVKAIFTASSVKLLKKHSSWQKK</sequence>
<keyword evidence="2" id="KW-1003">Cell membrane</keyword>
<keyword evidence="2" id="KW-0813">Transport</keyword>
<dbReference type="Pfam" id="PF02632">
    <property type="entry name" value="BioY"/>
    <property type="match status" value="1"/>
</dbReference>
<evidence type="ECO:0000313" key="5">
    <source>
        <dbReference type="Proteomes" id="UP001291687"/>
    </source>
</evidence>
<protein>
    <recommendedName>
        <fullName evidence="2">Biotin transporter</fullName>
    </recommendedName>
</protein>
<dbReference type="Gene3D" id="1.10.1760.20">
    <property type="match status" value="1"/>
</dbReference>
<dbReference type="EMBL" id="JARJFB010000021">
    <property type="protein sequence ID" value="MEA0970479.1"/>
    <property type="molecule type" value="Genomic_DNA"/>
</dbReference>